<dbReference type="GO" id="GO:0005886">
    <property type="term" value="C:plasma membrane"/>
    <property type="evidence" value="ECO:0007669"/>
    <property type="project" value="TreeGrafter"/>
</dbReference>
<feature type="transmembrane region" description="Helical" evidence="6">
    <location>
        <begin position="359"/>
        <end position="375"/>
    </location>
</feature>
<evidence type="ECO:0000256" key="4">
    <source>
        <dbReference type="ARBA" id="ARBA00023136"/>
    </source>
</evidence>
<organism evidence="7 8">
    <name type="scientific">Bionectria ochroleuca</name>
    <name type="common">Gliocladium roseum</name>
    <dbReference type="NCBI Taxonomy" id="29856"/>
    <lineage>
        <taxon>Eukaryota</taxon>
        <taxon>Fungi</taxon>
        <taxon>Dikarya</taxon>
        <taxon>Ascomycota</taxon>
        <taxon>Pezizomycotina</taxon>
        <taxon>Sordariomycetes</taxon>
        <taxon>Hypocreomycetidae</taxon>
        <taxon>Hypocreales</taxon>
        <taxon>Bionectriaceae</taxon>
        <taxon>Clonostachys</taxon>
    </lineage>
</organism>
<feature type="transmembrane region" description="Helical" evidence="6">
    <location>
        <begin position="202"/>
        <end position="222"/>
    </location>
</feature>
<keyword evidence="2 6" id="KW-0812">Transmembrane</keyword>
<dbReference type="PANTHER" id="PTHR23502">
    <property type="entry name" value="MAJOR FACILITATOR SUPERFAMILY"/>
    <property type="match status" value="1"/>
</dbReference>
<comment type="caution">
    <text evidence="7">The sequence shown here is derived from an EMBL/GenBank/DDBJ whole genome shotgun (WGS) entry which is preliminary data.</text>
</comment>
<evidence type="ECO:0000256" key="5">
    <source>
        <dbReference type="SAM" id="MobiDB-lite"/>
    </source>
</evidence>
<dbReference type="AlphaFoldDB" id="A0A8H7K3X1"/>
<comment type="subcellular location">
    <subcellularLocation>
        <location evidence="1">Membrane</location>
        <topology evidence="1">Multi-pass membrane protein</topology>
    </subcellularLocation>
</comment>
<feature type="compositionally biased region" description="Basic and acidic residues" evidence="5">
    <location>
        <begin position="262"/>
        <end position="272"/>
    </location>
</feature>
<dbReference type="Pfam" id="PF07690">
    <property type="entry name" value="MFS_1"/>
    <property type="match status" value="1"/>
</dbReference>
<evidence type="ECO:0000313" key="8">
    <source>
        <dbReference type="Proteomes" id="UP000616885"/>
    </source>
</evidence>
<dbReference type="GO" id="GO:0022857">
    <property type="term" value="F:transmembrane transporter activity"/>
    <property type="evidence" value="ECO:0007669"/>
    <property type="project" value="InterPro"/>
</dbReference>
<feature type="region of interest" description="Disordered" evidence="5">
    <location>
        <begin position="248"/>
        <end position="288"/>
    </location>
</feature>
<feature type="transmembrane region" description="Helical" evidence="6">
    <location>
        <begin position="318"/>
        <end position="339"/>
    </location>
</feature>
<dbReference type="InterPro" id="IPR011701">
    <property type="entry name" value="MFS"/>
</dbReference>
<evidence type="ECO:0000313" key="7">
    <source>
        <dbReference type="EMBL" id="KAF9746176.1"/>
    </source>
</evidence>
<evidence type="ECO:0008006" key="9">
    <source>
        <dbReference type="Google" id="ProtNLM"/>
    </source>
</evidence>
<dbReference type="EMBL" id="JADCTT010000011">
    <property type="protein sequence ID" value="KAF9746176.1"/>
    <property type="molecule type" value="Genomic_DNA"/>
</dbReference>
<feature type="transmembrane region" description="Helical" evidence="6">
    <location>
        <begin position="86"/>
        <end position="105"/>
    </location>
</feature>
<evidence type="ECO:0000256" key="3">
    <source>
        <dbReference type="ARBA" id="ARBA00022989"/>
    </source>
</evidence>
<protein>
    <recommendedName>
        <fullName evidence="9">Major facilitator superfamily (MFS) profile domain-containing protein</fullName>
    </recommendedName>
</protein>
<keyword evidence="3 6" id="KW-1133">Transmembrane helix</keyword>
<feature type="transmembrane region" description="Helical" evidence="6">
    <location>
        <begin position="450"/>
        <end position="469"/>
    </location>
</feature>
<dbReference type="Proteomes" id="UP000616885">
    <property type="component" value="Unassembled WGS sequence"/>
</dbReference>
<proteinExistence type="predicted"/>
<reference evidence="7" key="1">
    <citation type="submission" date="2020-10" db="EMBL/GenBank/DDBJ databases">
        <title>High-Quality Genome Resource of Clonostachys rosea strain S41 by Oxford Nanopore Long-Read Sequencing.</title>
        <authorList>
            <person name="Wang H."/>
        </authorList>
    </citation>
    <scope>NUCLEOTIDE SEQUENCE</scope>
    <source>
        <strain evidence="7">S41</strain>
    </source>
</reference>
<keyword evidence="4 6" id="KW-0472">Membrane</keyword>
<evidence type="ECO:0000256" key="1">
    <source>
        <dbReference type="ARBA" id="ARBA00004141"/>
    </source>
</evidence>
<gene>
    <name evidence="7" type="ORF">IM811_003081</name>
</gene>
<feature type="transmembrane region" description="Helical" evidence="6">
    <location>
        <begin position="387"/>
        <end position="407"/>
    </location>
</feature>
<feature type="transmembrane region" description="Helical" evidence="6">
    <location>
        <begin position="419"/>
        <end position="443"/>
    </location>
</feature>
<feature type="transmembrane region" description="Helical" evidence="6">
    <location>
        <begin position="49"/>
        <end position="74"/>
    </location>
</feature>
<evidence type="ECO:0000256" key="6">
    <source>
        <dbReference type="SAM" id="Phobius"/>
    </source>
</evidence>
<dbReference type="InterPro" id="IPR036259">
    <property type="entry name" value="MFS_trans_sf"/>
</dbReference>
<feature type="compositionally biased region" description="Polar residues" evidence="5">
    <location>
        <begin position="276"/>
        <end position="287"/>
    </location>
</feature>
<dbReference type="Gene3D" id="1.20.1250.20">
    <property type="entry name" value="MFS general substrate transporter like domains"/>
    <property type="match status" value="1"/>
</dbReference>
<evidence type="ECO:0000256" key="2">
    <source>
        <dbReference type="ARBA" id="ARBA00022692"/>
    </source>
</evidence>
<feature type="transmembrane region" description="Helical" evidence="6">
    <location>
        <begin position="175"/>
        <end position="196"/>
    </location>
</feature>
<sequence length="523" mass="57372">MSPCETPTRYPPGTSQLLLDSSHIVLIPTPTEDPNDPLNWSLLRKSINFLFVLALTIAIFTAITMQVVFWQQIIIDLDVTYDQLNAGVAANSAGLAAGCVLFIPLTRKYGCRSTYILSTAVMAGVSWWSSRMTTATEIYITNFLFGLAGSLNETISEITIADLFFTHQRGTANGLYIVAVVFGNFVCPTIAGVQAAALGWRWTYYTVGICLTVLFLLFCLFFEETKYVPICNVEPLDDALEQPIEIDDDGAAKPSTSPAKDVPPHSKQDFAHDIQGQDQPSLESQPPTAKKPYVERLRLITNTDEPLRRNYTTPFKMARFPHVLFTAVQVANALAFIVLLTSTNSMVFSAAPYNFDTSGFVWGLLGDWVVVRLAKRNDGIFEPEMRLYILPFPAICQGAGLALYGVAADRGWHWIYPSIGGAIFGFGAAAMMDVSCTIVIDIYQNLTAEAFILITFIRNVPAIGVPFGVVSWIESAGLTKLYVIGGCVSSAVCLLCVPLTYWGRRIRKASWGPYESSCSSTGL</sequence>
<dbReference type="SUPFAM" id="SSF103473">
    <property type="entry name" value="MFS general substrate transporter"/>
    <property type="match status" value="1"/>
</dbReference>
<dbReference type="PANTHER" id="PTHR23502:SF50">
    <property type="entry name" value="TRANSPORTER, PUTATIVE (AFU_ORTHOLOGUE AFUA_5G00430)-RELATED"/>
    <property type="match status" value="1"/>
</dbReference>
<feature type="transmembrane region" description="Helical" evidence="6">
    <location>
        <begin position="481"/>
        <end position="502"/>
    </location>
</feature>
<accession>A0A8H7K3X1</accession>
<name>A0A8H7K3X1_BIOOC</name>